<keyword evidence="2" id="KW-1185">Reference proteome</keyword>
<organism evidence="1 2">
    <name type="scientific">Pseudodesulfovibrio portus</name>
    <dbReference type="NCBI Taxonomy" id="231439"/>
    <lineage>
        <taxon>Bacteria</taxon>
        <taxon>Pseudomonadati</taxon>
        <taxon>Thermodesulfobacteriota</taxon>
        <taxon>Desulfovibrionia</taxon>
        <taxon>Desulfovibrionales</taxon>
        <taxon>Desulfovibrionaceae</taxon>
    </lineage>
</organism>
<gene>
    <name evidence="1" type="ORF">JCM14722_28910</name>
</gene>
<dbReference type="Proteomes" id="UP001061361">
    <property type="component" value="Chromosome"/>
</dbReference>
<evidence type="ECO:0000313" key="1">
    <source>
        <dbReference type="EMBL" id="BDQ35349.1"/>
    </source>
</evidence>
<name>A0ABM8AV18_9BACT</name>
<evidence type="ECO:0000313" key="2">
    <source>
        <dbReference type="Proteomes" id="UP001061361"/>
    </source>
</evidence>
<dbReference type="RefSeq" id="WP_264982235.1">
    <property type="nucleotide sequence ID" value="NZ_AP026708.1"/>
</dbReference>
<protein>
    <submittedName>
        <fullName evidence="1">Uncharacterized protein</fullName>
    </submittedName>
</protein>
<dbReference type="EMBL" id="AP026708">
    <property type="protein sequence ID" value="BDQ35349.1"/>
    <property type="molecule type" value="Genomic_DNA"/>
</dbReference>
<sequence length="111" mass="13050">MFGWFKDKIETFKAQRKLAKQVDPYEFKKAAREIRDLAVLAVQLNPRERDIQKLVRNILVEMERLAELADRPEFRRLSTGKRLLLRQGLKESRDQLLESIESAPSPTQTLQ</sequence>
<proteinExistence type="predicted"/>
<reference evidence="1" key="1">
    <citation type="submission" date="2022-08" db="EMBL/GenBank/DDBJ databases">
        <title>Genome Sequence of the sulphate-reducing bacterium, Pseudodesulfovibrio portus JCM14722.</title>
        <authorList>
            <person name="Kondo R."/>
            <person name="Kataoka T."/>
        </authorList>
    </citation>
    <scope>NUCLEOTIDE SEQUENCE</scope>
    <source>
        <strain evidence="1">JCM 14722</strain>
    </source>
</reference>
<accession>A0ABM8AV18</accession>